<dbReference type="OrthoDB" id="9810847at2"/>
<dbReference type="PANTHER" id="PTHR37309">
    <property type="entry name" value="SLR0284 PROTEIN"/>
    <property type="match status" value="1"/>
</dbReference>
<keyword evidence="3" id="KW-1185">Reference proteome</keyword>
<evidence type="ECO:0000313" key="2">
    <source>
        <dbReference type="EMBL" id="AGF71290.1"/>
    </source>
</evidence>
<protein>
    <submittedName>
        <fullName evidence="2">Membrane protein</fullName>
    </submittedName>
</protein>
<accession>M1NUV2</accession>
<dbReference type="InterPro" id="IPR007165">
    <property type="entry name" value="Phage_holin_4_2"/>
</dbReference>
<dbReference type="PANTHER" id="PTHR37309:SF1">
    <property type="entry name" value="SLR0284 PROTEIN"/>
    <property type="match status" value="1"/>
</dbReference>
<feature type="transmembrane region" description="Helical" evidence="1">
    <location>
        <begin position="46"/>
        <end position="67"/>
    </location>
</feature>
<keyword evidence="1" id="KW-0812">Transmembrane</keyword>
<feature type="transmembrane region" description="Helical" evidence="1">
    <location>
        <begin position="109"/>
        <end position="134"/>
    </location>
</feature>
<evidence type="ECO:0000256" key="1">
    <source>
        <dbReference type="SAM" id="Phobius"/>
    </source>
</evidence>
<sequence length="139" mass="14622">MGTLIRWLLDIIVVAIALWVVTALVPGVEILPPDGVLYGDGQYDHALVFLGVAVVFIVVNAIVSPILHTLGLPITCLTLGLFALVINALVFMLTAWLSNQLGLGLIIDGFWPALIGAVVLAIARGVLGLVTGLFTGGRR</sequence>
<organism evidence="2 3">
    <name type="scientific">Corynebacterium halotolerans YIM 70093 = DSM 44683</name>
    <dbReference type="NCBI Taxonomy" id="1121362"/>
    <lineage>
        <taxon>Bacteria</taxon>
        <taxon>Bacillati</taxon>
        <taxon>Actinomycetota</taxon>
        <taxon>Actinomycetes</taxon>
        <taxon>Mycobacteriales</taxon>
        <taxon>Corynebacteriaceae</taxon>
        <taxon>Corynebacterium</taxon>
    </lineage>
</organism>
<name>M1NUV2_9CORY</name>
<dbReference type="Proteomes" id="UP000011723">
    <property type="component" value="Chromosome"/>
</dbReference>
<dbReference type="EMBL" id="CP003697">
    <property type="protein sequence ID" value="AGF71290.1"/>
    <property type="molecule type" value="Genomic_DNA"/>
</dbReference>
<reference evidence="2 3" key="1">
    <citation type="journal article" date="2012" name="Stand. Genomic Sci.">
        <title>Genome sequence of the halotolerant bacterium Corynebacterium halotolerans type strain YIM 70093(T) (= DSM 44683(T)).</title>
        <authorList>
            <person name="Ruckert C."/>
            <person name="Albersmeier A."/>
            <person name="Al-Dilaimi A."/>
            <person name="Niehaus K."/>
            <person name="Szczepanowski R."/>
            <person name="Kalinowski J."/>
        </authorList>
    </citation>
    <scope>NUCLEOTIDE SEQUENCE [LARGE SCALE GENOMIC DNA]</scope>
    <source>
        <strain evidence="2">YIM 70093</strain>
    </source>
</reference>
<feature type="transmembrane region" description="Helical" evidence="1">
    <location>
        <begin position="74"/>
        <end position="97"/>
    </location>
</feature>
<dbReference type="eggNOG" id="COG1950">
    <property type="taxonomic scope" value="Bacteria"/>
</dbReference>
<gene>
    <name evidence="2" type="ORF">A605_01380</name>
</gene>
<dbReference type="STRING" id="1121362.A605_01380"/>
<dbReference type="KEGG" id="chn:A605_01380"/>
<feature type="transmembrane region" description="Helical" evidence="1">
    <location>
        <begin position="7"/>
        <end position="26"/>
    </location>
</feature>
<dbReference type="PATRIC" id="fig|1121362.3.peg.268"/>
<dbReference type="HOGENOM" id="CLU_120441_0_0_11"/>
<keyword evidence="1" id="KW-0472">Membrane</keyword>
<keyword evidence="1" id="KW-1133">Transmembrane helix</keyword>
<proteinExistence type="predicted"/>
<dbReference type="AlphaFoldDB" id="M1NUV2"/>
<dbReference type="Pfam" id="PF04020">
    <property type="entry name" value="Phage_holin_4_2"/>
    <property type="match status" value="1"/>
</dbReference>
<dbReference type="RefSeq" id="WP_015399714.1">
    <property type="nucleotide sequence ID" value="NC_020302.1"/>
</dbReference>
<evidence type="ECO:0000313" key="3">
    <source>
        <dbReference type="Proteomes" id="UP000011723"/>
    </source>
</evidence>